<protein>
    <submittedName>
        <fullName evidence="5">Acetylornithine deacetylase/Succinyl-diaminopimelate desuccinylase</fullName>
    </submittedName>
</protein>
<dbReference type="eggNOG" id="COG0624">
    <property type="taxonomic scope" value="Bacteria"/>
</dbReference>
<keyword evidence="1" id="KW-0645">Protease</keyword>
<dbReference type="Gene3D" id="3.40.630.10">
    <property type="entry name" value="Zn peptidases"/>
    <property type="match status" value="1"/>
</dbReference>
<dbReference type="SUPFAM" id="SSF53187">
    <property type="entry name" value="Zn-dependent exopeptidases"/>
    <property type="match status" value="1"/>
</dbReference>
<accession>W7IWR9</accession>
<dbReference type="Proteomes" id="UP000019277">
    <property type="component" value="Unassembled WGS sequence"/>
</dbReference>
<evidence type="ECO:0000313" key="6">
    <source>
        <dbReference type="Proteomes" id="UP000019277"/>
    </source>
</evidence>
<dbReference type="InterPro" id="IPR011650">
    <property type="entry name" value="Peptidase_M20_dimer"/>
</dbReference>
<evidence type="ECO:0000256" key="3">
    <source>
        <dbReference type="ARBA" id="ARBA00022801"/>
    </source>
</evidence>
<dbReference type="Pfam" id="PF07687">
    <property type="entry name" value="M20_dimer"/>
    <property type="match status" value="1"/>
</dbReference>
<proteinExistence type="predicted"/>
<sequence length="498" mass="52673">MSYLTLSHDVAIRSRRVARAGWQDRGVDKTAAHETVTRLWEAEILPSLREFVAIPALSPNFDRNWAQTGHLDAAVEHLRGWITGRAVPGARVEVVRLPDRSPLLVVDVPATEGAPDTGTTLLYGHLDKQPPVGGWGDGLGPWTPVLRDGRLYGRGSADDGYAGYAATAAIEAVRAAGGAHGRCVILLETGEESGSPDLPAYLEHLAERLGRVSLVICLDSGGNDYERLWLTTSLRGLVSVDLTVRVLDAGSHSGLASGVVPSSFRIVRALLDRVEDSETGEIRIKDMHVDIPDDRAAEAAAAVAAAPGAITGAFPLTAGARPVSDDEVELVLNNSWRPTLSVIGAAGFPEPVDAGNVLRPFTTLTLSFRLPPTADGEAALAAVAEALTSDVPYGAKVELSRTEVADGWNAPALAPWLRAALDAASDEVFGAPWRTVGLGGSIPFMGLLAEKYPDAQFVITGALGADSNAHVPDEWLHVKQAQRVTEAVAHVLDAQTRS</sequence>
<keyword evidence="3" id="KW-0378">Hydrolase</keyword>
<name>W7IWR9_9PSEU</name>
<dbReference type="GO" id="GO:0046872">
    <property type="term" value="F:metal ion binding"/>
    <property type="evidence" value="ECO:0007669"/>
    <property type="project" value="UniProtKB-KW"/>
</dbReference>
<dbReference type="PANTHER" id="PTHR43270">
    <property type="entry name" value="BETA-ALA-HIS DIPEPTIDASE"/>
    <property type="match status" value="1"/>
</dbReference>
<dbReference type="AlphaFoldDB" id="W7IWR9"/>
<dbReference type="Pfam" id="PF01546">
    <property type="entry name" value="Peptidase_M20"/>
    <property type="match status" value="1"/>
</dbReference>
<dbReference type="STRING" id="909613.UO65_6366"/>
<feature type="domain" description="Peptidase M20 dimerisation" evidence="4">
    <location>
        <begin position="233"/>
        <end position="390"/>
    </location>
</feature>
<dbReference type="Gene3D" id="3.30.70.360">
    <property type="match status" value="1"/>
</dbReference>
<dbReference type="PANTHER" id="PTHR43270:SF4">
    <property type="entry name" value="CARNOSINE DIPEPTIDASE 2, ISOFORM A"/>
    <property type="match status" value="1"/>
</dbReference>
<dbReference type="InterPro" id="IPR051458">
    <property type="entry name" value="Cyt/Met_Dipeptidase"/>
</dbReference>
<evidence type="ECO:0000259" key="4">
    <source>
        <dbReference type="Pfam" id="PF07687"/>
    </source>
</evidence>
<keyword evidence="2" id="KW-0479">Metal-binding</keyword>
<dbReference type="GO" id="GO:0006508">
    <property type="term" value="P:proteolysis"/>
    <property type="evidence" value="ECO:0007669"/>
    <property type="project" value="UniProtKB-KW"/>
</dbReference>
<organism evidence="5 6">
    <name type="scientific">Actinokineospora spheciospongiae</name>
    <dbReference type="NCBI Taxonomy" id="909613"/>
    <lineage>
        <taxon>Bacteria</taxon>
        <taxon>Bacillati</taxon>
        <taxon>Actinomycetota</taxon>
        <taxon>Actinomycetes</taxon>
        <taxon>Pseudonocardiales</taxon>
        <taxon>Pseudonocardiaceae</taxon>
        <taxon>Actinokineospora</taxon>
    </lineage>
</organism>
<reference evidence="5 6" key="1">
    <citation type="journal article" date="2014" name="Genome Announc.">
        <title>Draft Genome Sequence of the Antitrypanosomally Active Sponge-Associated Bacterium Actinokineospora sp. Strain EG49.</title>
        <authorList>
            <person name="Harjes J."/>
            <person name="Ryu T."/>
            <person name="Abdelmohsen U.R."/>
            <person name="Moitinho-Silva L."/>
            <person name="Horn H."/>
            <person name="Ravasi T."/>
            <person name="Hentschel U."/>
        </authorList>
    </citation>
    <scope>NUCLEOTIDE SEQUENCE [LARGE SCALE GENOMIC DNA]</scope>
    <source>
        <strain evidence="5 6">EG49</strain>
    </source>
</reference>
<dbReference type="PATRIC" id="fig|909613.9.peg.6363"/>
<gene>
    <name evidence="5" type="ORF">UO65_6366</name>
</gene>
<evidence type="ECO:0000256" key="2">
    <source>
        <dbReference type="ARBA" id="ARBA00022723"/>
    </source>
</evidence>
<dbReference type="EMBL" id="AYXG01000241">
    <property type="protein sequence ID" value="EWC58474.1"/>
    <property type="molecule type" value="Genomic_DNA"/>
</dbReference>
<dbReference type="InterPro" id="IPR002933">
    <property type="entry name" value="Peptidase_M20"/>
</dbReference>
<dbReference type="GO" id="GO:0008233">
    <property type="term" value="F:peptidase activity"/>
    <property type="evidence" value="ECO:0007669"/>
    <property type="project" value="UniProtKB-KW"/>
</dbReference>
<comment type="caution">
    <text evidence="5">The sequence shown here is derived from an EMBL/GenBank/DDBJ whole genome shotgun (WGS) entry which is preliminary data.</text>
</comment>
<evidence type="ECO:0000313" key="5">
    <source>
        <dbReference type="EMBL" id="EWC58474.1"/>
    </source>
</evidence>
<keyword evidence="6" id="KW-1185">Reference proteome</keyword>
<evidence type="ECO:0000256" key="1">
    <source>
        <dbReference type="ARBA" id="ARBA00022670"/>
    </source>
</evidence>